<comment type="caution">
    <text evidence="1">The sequence shown here is derived from an EMBL/GenBank/DDBJ whole genome shotgun (WGS) entry which is preliminary data.</text>
</comment>
<accession>A0AAD6LE99</accession>
<evidence type="ECO:0000313" key="2">
    <source>
        <dbReference type="Proteomes" id="UP001164929"/>
    </source>
</evidence>
<name>A0AAD6LE99_9ROSI</name>
<dbReference type="AlphaFoldDB" id="A0AAD6LE99"/>
<gene>
    <name evidence="1" type="ORF">NC653_037394</name>
</gene>
<organism evidence="1 2">
    <name type="scientific">Populus alba x Populus x berolinensis</name>
    <dbReference type="NCBI Taxonomy" id="444605"/>
    <lineage>
        <taxon>Eukaryota</taxon>
        <taxon>Viridiplantae</taxon>
        <taxon>Streptophyta</taxon>
        <taxon>Embryophyta</taxon>
        <taxon>Tracheophyta</taxon>
        <taxon>Spermatophyta</taxon>
        <taxon>Magnoliopsida</taxon>
        <taxon>eudicotyledons</taxon>
        <taxon>Gunneridae</taxon>
        <taxon>Pentapetalae</taxon>
        <taxon>rosids</taxon>
        <taxon>fabids</taxon>
        <taxon>Malpighiales</taxon>
        <taxon>Salicaceae</taxon>
        <taxon>Saliceae</taxon>
        <taxon>Populus</taxon>
    </lineage>
</organism>
<sequence>MENGARVIKGSYMYCKIEESEVLLSGFISIETGLQPQHSNYTSERDEQEYTRIHAFPSHQAQRKEDMFHRLVQQHLPLSPDIVAHMHAQSLASPRLHNKLYALLQII</sequence>
<evidence type="ECO:0000313" key="1">
    <source>
        <dbReference type="EMBL" id="KAJ6959086.1"/>
    </source>
</evidence>
<dbReference type="EMBL" id="JAQIZT010000017">
    <property type="protein sequence ID" value="KAJ6959086.1"/>
    <property type="molecule type" value="Genomic_DNA"/>
</dbReference>
<dbReference type="Proteomes" id="UP001164929">
    <property type="component" value="Chromosome 17"/>
</dbReference>
<keyword evidence="2" id="KW-1185">Reference proteome</keyword>
<protein>
    <submittedName>
        <fullName evidence="1">Uncharacterized protein</fullName>
    </submittedName>
</protein>
<proteinExistence type="predicted"/>
<reference evidence="1" key="1">
    <citation type="journal article" date="2023" name="Mol. Ecol. Resour.">
        <title>Chromosome-level genome assembly of a triploid poplar Populus alba 'Berolinensis'.</title>
        <authorList>
            <person name="Chen S."/>
            <person name="Yu Y."/>
            <person name="Wang X."/>
            <person name="Wang S."/>
            <person name="Zhang T."/>
            <person name="Zhou Y."/>
            <person name="He R."/>
            <person name="Meng N."/>
            <person name="Wang Y."/>
            <person name="Liu W."/>
            <person name="Liu Z."/>
            <person name="Liu J."/>
            <person name="Guo Q."/>
            <person name="Huang H."/>
            <person name="Sederoff R.R."/>
            <person name="Wang G."/>
            <person name="Qu G."/>
            <person name="Chen S."/>
        </authorList>
    </citation>
    <scope>NUCLEOTIDE SEQUENCE</scope>
    <source>
        <strain evidence="1">SC-2020</strain>
    </source>
</reference>